<reference evidence="1 2" key="1">
    <citation type="submission" date="2019-12" db="EMBL/GenBank/DDBJ databases">
        <title>Enteriobacteria Tanzani isolates_8377-8380.</title>
        <authorList>
            <person name="Subbiah M."/>
            <person name="Call D."/>
        </authorList>
    </citation>
    <scope>NUCLEOTIDE SEQUENCE [LARGE SCALE GENOMIC DNA]</scope>
    <source>
        <strain evidence="1 2">8378wB3</strain>
    </source>
</reference>
<accession>A0AAW9XA06</accession>
<dbReference type="GO" id="GO:0032259">
    <property type="term" value="P:methylation"/>
    <property type="evidence" value="ECO:0007669"/>
    <property type="project" value="UniProtKB-KW"/>
</dbReference>
<dbReference type="EMBL" id="WTRX01000464">
    <property type="protein sequence ID" value="MWU34545.1"/>
    <property type="molecule type" value="Genomic_DNA"/>
</dbReference>
<evidence type="ECO:0000313" key="2">
    <source>
        <dbReference type="Proteomes" id="UP000441160"/>
    </source>
</evidence>
<keyword evidence="1" id="KW-0808">Transferase</keyword>
<dbReference type="GO" id="GO:0008168">
    <property type="term" value="F:methyltransferase activity"/>
    <property type="evidence" value="ECO:0007669"/>
    <property type="project" value="UniProtKB-KW"/>
</dbReference>
<name>A0AAW9XA06_ECOLX</name>
<protein>
    <submittedName>
        <fullName evidence="1">Methyltransferase type 11</fullName>
    </submittedName>
</protein>
<proteinExistence type="predicted"/>
<comment type="caution">
    <text evidence="1">The sequence shown here is derived from an EMBL/GenBank/DDBJ whole genome shotgun (WGS) entry which is preliminary data.</text>
</comment>
<dbReference type="Proteomes" id="UP000441160">
    <property type="component" value="Unassembled WGS sequence"/>
</dbReference>
<evidence type="ECO:0000313" key="1">
    <source>
        <dbReference type="EMBL" id="MWU34545.1"/>
    </source>
</evidence>
<sequence length="94" mass="10986">MHICVNCHAPLRPFAWSCNACGWRAAVHDGVACLAPEMLQDNDGFHEPLFDEYQKLQAEHFWFVYRRKLIVWALQRYFPRLQSFLEIGCGTAEN</sequence>
<organism evidence="1 2">
    <name type="scientific">Escherichia coli</name>
    <dbReference type="NCBI Taxonomy" id="562"/>
    <lineage>
        <taxon>Bacteria</taxon>
        <taxon>Pseudomonadati</taxon>
        <taxon>Pseudomonadota</taxon>
        <taxon>Gammaproteobacteria</taxon>
        <taxon>Enterobacterales</taxon>
        <taxon>Enterobacteriaceae</taxon>
        <taxon>Escherichia</taxon>
    </lineage>
</organism>
<dbReference type="AlphaFoldDB" id="A0AAW9XA06"/>
<gene>
    <name evidence="1" type="ORF">GP944_28655</name>
</gene>
<feature type="non-terminal residue" evidence="1">
    <location>
        <position position="94"/>
    </location>
</feature>
<keyword evidence="1" id="KW-0489">Methyltransferase</keyword>